<comment type="caution">
    <text evidence="6">The sequence shown here is derived from an EMBL/GenBank/DDBJ whole genome shotgun (WGS) entry which is preliminary data.</text>
</comment>
<evidence type="ECO:0000313" key="6">
    <source>
        <dbReference type="EMBL" id="TKA74806.1"/>
    </source>
</evidence>
<dbReference type="GO" id="GO:0005654">
    <property type="term" value="C:nucleoplasm"/>
    <property type="evidence" value="ECO:0007669"/>
    <property type="project" value="TreeGrafter"/>
</dbReference>
<keyword evidence="2" id="KW-0539">Nucleus</keyword>
<name>A0A4U0XFT3_9PEZI</name>
<evidence type="ECO:0000259" key="4">
    <source>
        <dbReference type="Pfam" id="PF04802"/>
    </source>
</evidence>
<dbReference type="Gene3D" id="1.25.10.10">
    <property type="entry name" value="Leucine-rich Repeat Variant"/>
    <property type="match status" value="1"/>
</dbReference>
<feature type="compositionally biased region" description="Gly residues" evidence="3">
    <location>
        <begin position="955"/>
        <end position="974"/>
    </location>
</feature>
<feature type="region of interest" description="Disordered" evidence="3">
    <location>
        <begin position="940"/>
        <end position="974"/>
    </location>
</feature>
<gene>
    <name evidence="6" type="ORF">B0A55_05832</name>
</gene>
<feature type="domain" description="Serine/threonine-protein phosphatase 4 regulatory subunit 3-like central" evidence="4">
    <location>
        <begin position="149"/>
        <end position="666"/>
    </location>
</feature>
<feature type="compositionally biased region" description="Polar residues" evidence="3">
    <location>
        <begin position="856"/>
        <end position="867"/>
    </location>
</feature>
<dbReference type="STRING" id="329884.A0A4U0XFT3"/>
<dbReference type="Proteomes" id="UP000309340">
    <property type="component" value="Unassembled WGS sequence"/>
</dbReference>
<dbReference type="GO" id="GO:0030289">
    <property type="term" value="C:protein phosphatase 4 complex"/>
    <property type="evidence" value="ECO:0007669"/>
    <property type="project" value="TreeGrafter"/>
</dbReference>
<dbReference type="EMBL" id="NAJQ01000213">
    <property type="protein sequence ID" value="TKA74806.1"/>
    <property type="molecule type" value="Genomic_DNA"/>
</dbReference>
<evidence type="ECO:0000313" key="7">
    <source>
        <dbReference type="Proteomes" id="UP000309340"/>
    </source>
</evidence>
<keyword evidence="7" id="KW-1185">Reference proteome</keyword>
<evidence type="ECO:0000256" key="3">
    <source>
        <dbReference type="SAM" id="MobiDB-lite"/>
    </source>
</evidence>
<sequence>MAQPQPSLQQERKRVKVYELKNNDWYDRGTGFCAGHTVQNPGASPDHLDARILVVSEEDPQRALLETRITKDDGYQKQQDTLIVWTEQSGVDMALSFQEAEGCAAVWEFVSDIQQRLTAAGPDDALSDDLLDPVHPVTLPDPELGRLDEIEGAMRAASTTPAGRDALAKFVMSPEQLYILKLAPLVEEAERLQSAQDLHRLCTITKHLILLNDTAIIEFVVTDPAIMGVVGALEYDPDFPSHRANHRQYLSDSSKFKEVVPITTPEIRKKIHYTYRLLYLKDVVLARILDDPTFSVLNSLIFFHQVDIVNHLQANQPFLCELFSIFAEDADDVKLAKRKEAVLFIQNCCAVSKNIQAQSRAQLYQNFIHHGLFAVITFALRHHDASVRVAGTDVLVALIDHDPHMVRNHIFNAMKERTTPLTDTLIELLLVEVDLGVKSSMADAIKILLDPTSANGLEMMRAGQANSEIMAKRGQQANGGPHGPQASPQTEAFIANFYEGSAKRLFQPLKELEHRSSMLDLTVQETSMMTHLVDCLCYFVRQHTYRSKLFIISENLHSRVAQLLASPHKYMKLSALKWFRTTLGLHDEFHNRQLIQHRLFEPILNVVYETMPRDNLLNSACLELFEFIKREGIKQLIVHLAEQYRERLMGITYVNTFQQIVNKYEQMQAGYPNGTEDSSFTTQEGTPARMVNGGGGRFAGLREMDGDEEAYFNNDDDVDEDEDIGLPTAMKARLPNGASPVRPLVSYPDDEDEEMEQMEQTDILASSPDTEALSRAKSSSDPDGLEGMDTESTSPERESPKPASERGRDRRPVPVDGSPGRQASPPEPTAIKRRREDEEDDDELGKLMGGTKRRNSSVSISSQTRQVQLLDGSASPKSAATAQKENHYTHVGPQQQHQQHQPVGGTGNPNGLRRKGSLKAKNEGGAGRFAIKPIHLSVAAKHQGAEAGNGDHDGSGGGGGDDGGNEANGGDGGG</sequence>
<dbReference type="Pfam" id="PF04802">
    <property type="entry name" value="PP4R3"/>
    <property type="match status" value="1"/>
</dbReference>
<protein>
    <submittedName>
        <fullName evidence="6">Uncharacterized protein</fullName>
    </submittedName>
</protein>
<dbReference type="InterPro" id="IPR016024">
    <property type="entry name" value="ARM-type_fold"/>
</dbReference>
<dbReference type="AlphaFoldDB" id="A0A4U0XFT3"/>
<organism evidence="6 7">
    <name type="scientific">Friedmanniomyces simplex</name>
    <dbReference type="NCBI Taxonomy" id="329884"/>
    <lineage>
        <taxon>Eukaryota</taxon>
        <taxon>Fungi</taxon>
        <taxon>Dikarya</taxon>
        <taxon>Ascomycota</taxon>
        <taxon>Pezizomycotina</taxon>
        <taxon>Dothideomycetes</taxon>
        <taxon>Dothideomycetidae</taxon>
        <taxon>Mycosphaerellales</taxon>
        <taxon>Teratosphaeriaceae</taxon>
        <taxon>Friedmanniomyces</taxon>
    </lineage>
</organism>
<feature type="compositionally biased region" description="Basic and acidic residues" evidence="3">
    <location>
        <begin position="794"/>
        <end position="813"/>
    </location>
</feature>
<comment type="subcellular location">
    <subcellularLocation>
        <location evidence="1">Nucleus</location>
    </subcellularLocation>
</comment>
<feature type="compositionally biased region" description="Acidic residues" evidence="3">
    <location>
        <begin position="748"/>
        <end position="759"/>
    </location>
</feature>
<proteinExistence type="predicted"/>
<evidence type="ECO:0000259" key="5">
    <source>
        <dbReference type="Pfam" id="PF22972"/>
    </source>
</evidence>
<dbReference type="SUPFAM" id="SSF50729">
    <property type="entry name" value="PH domain-like"/>
    <property type="match status" value="1"/>
</dbReference>
<dbReference type="InterPro" id="IPR011993">
    <property type="entry name" value="PH-like_dom_sf"/>
</dbReference>
<reference evidence="6 7" key="1">
    <citation type="submission" date="2017-03" db="EMBL/GenBank/DDBJ databases">
        <title>Genomes of endolithic fungi from Antarctica.</title>
        <authorList>
            <person name="Coleine C."/>
            <person name="Masonjones S."/>
            <person name="Stajich J.E."/>
        </authorList>
    </citation>
    <scope>NUCLEOTIDE SEQUENCE [LARGE SCALE GENOMIC DNA]</scope>
    <source>
        <strain evidence="6 7">CCFEE 5184</strain>
    </source>
</reference>
<dbReference type="PANTHER" id="PTHR23318:SF0">
    <property type="entry name" value="SERINE_THREONINE-PROTEIN PHOSPHATASE 4 REGULATORY SUBUNIT 3"/>
    <property type="match status" value="1"/>
</dbReference>
<dbReference type="Pfam" id="PF22972">
    <property type="entry name" value="EVH1_PP4R3"/>
    <property type="match status" value="1"/>
</dbReference>
<dbReference type="OrthoDB" id="27483at2759"/>
<accession>A0A4U0XFT3</accession>
<dbReference type="InterPro" id="IPR006887">
    <property type="entry name" value="P4R3-like_central_dom"/>
</dbReference>
<feature type="compositionally biased region" description="Low complexity" evidence="3">
    <location>
        <begin position="889"/>
        <end position="903"/>
    </location>
</feature>
<dbReference type="SUPFAM" id="SSF48371">
    <property type="entry name" value="ARM repeat"/>
    <property type="match status" value="1"/>
</dbReference>
<feature type="region of interest" description="Disordered" evidence="3">
    <location>
        <begin position="730"/>
        <end position="926"/>
    </location>
</feature>
<evidence type="ECO:0000256" key="2">
    <source>
        <dbReference type="ARBA" id="ARBA00023242"/>
    </source>
</evidence>
<dbReference type="PANTHER" id="PTHR23318">
    <property type="entry name" value="ATP SYNTHASE GAMMA-RELATED"/>
    <property type="match status" value="1"/>
</dbReference>
<dbReference type="GO" id="GO:0006974">
    <property type="term" value="P:DNA damage response"/>
    <property type="evidence" value="ECO:0007669"/>
    <property type="project" value="TreeGrafter"/>
</dbReference>
<dbReference type="InterPro" id="IPR051137">
    <property type="entry name" value="PP4R3-like"/>
</dbReference>
<dbReference type="Gene3D" id="2.30.29.30">
    <property type="entry name" value="Pleckstrin-homology domain (PH domain)/Phosphotyrosine-binding domain (PTB)"/>
    <property type="match status" value="1"/>
</dbReference>
<dbReference type="InterPro" id="IPR055236">
    <property type="entry name" value="EVH1_PP4R3"/>
</dbReference>
<dbReference type="InterPro" id="IPR011989">
    <property type="entry name" value="ARM-like"/>
</dbReference>
<evidence type="ECO:0000256" key="1">
    <source>
        <dbReference type="ARBA" id="ARBA00004123"/>
    </source>
</evidence>
<dbReference type="GO" id="GO:0072542">
    <property type="term" value="F:protein phosphatase activator activity"/>
    <property type="evidence" value="ECO:0007669"/>
    <property type="project" value="TreeGrafter"/>
</dbReference>
<feature type="domain" description="PP4R3 EVH1-like" evidence="5">
    <location>
        <begin position="12"/>
        <end position="117"/>
    </location>
</feature>